<name>A0A7G1G6I0_9BACT</name>
<evidence type="ECO:0000256" key="1">
    <source>
        <dbReference type="ARBA" id="ARBA00010688"/>
    </source>
</evidence>
<dbReference type="InParanoid" id="A0A7G1G6I0"/>
<dbReference type="InterPro" id="IPR050306">
    <property type="entry name" value="PfkB_Carbo_kinase"/>
</dbReference>
<evidence type="ECO:0000256" key="5">
    <source>
        <dbReference type="ARBA" id="ARBA00022840"/>
    </source>
</evidence>
<dbReference type="RefSeq" id="WP_190615804.1">
    <property type="nucleotide sequence ID" value="NZ_AP018712.1"/>
</dbReference>
<dbReference type="Pfam" id="PF00294">
    <property type="entry name" value="PfkB"/>
    <property type="match status" value="1"/>
</dbReference>
<dbReference type="GO" id="GO:0008865">
    <property type="term" value="F:fructokinase activity"/>
    <property type="evidence" value="ECO:0007669"/>
    <property type="project" value="UniProtKB-ARBA"/>
</dbReference>
<gene>
    <name evidence="7" type="ORF">OSSY52_08750</name>
</gene>
<sequence>MDIISCGEILIDMISKTYESSLRNVKDYEVHIGGSPSNIAINLSKQGFKSSIISKIGNDFFGRFIKENLEKNGVETSLLSVDENVNTDIVFVLKSKKSPDFYPYRSATLNMIDHNLPRTKIFHFSFWALSTEKNLKNTIKILNESKNAFIGFDPNYRKILDKTNKSIIDILKTILPKVNIIKPSEDDAESIFGKMNTKDYIKKFHELGAKNIILTLGKDGYIISNGKKEKKYTSYAKEVIDTTGAGDAFWSGFYIGILNNLNIFEASKLGNAFSAEKIKKVGAVIDLKSYKEIAKEYEIGGIL</sequence>
<dbReference type="Proteomes" id="UP000516361">
    <property type="component" value="Chromosome"/>
</dbReference>
<dbReference type="KEGG" id="ocy:OSSY52_08750"/>
<dbReference type="Gene3D" id="6.10.140.490">
    <property type="match status" value="1"/>
</dbReference>
<accession>A0A7G1G6I0</accession>
<keyword evidence="3" id="KW-0547">Nucleotide-binding</keyword>
<dbReference type="Gene3D" id="3.40.1620.20">
    <property type="match status" value="1"/>
</dbReference>
<dbReference type="InterPro" id="IPR002173">
    <property type="entry name" value="Carboh/pur_kinase_PfkB_CS"/>
</dbReference>
<dbReference type="FunCoup" id="A0A7G1G6I0">
    <property type="interactions" value="44"/>
</dbReference>
<evidence type="ECO:0000256" key="3">
    <source>
        <dbReference type="ARBA" id="ARBA00022741"/>
    </source>
</evidence>
<evidence type="ECO:0000256" key="4">
    <source>
        <dbReference type="ARBA" id="ARBA00022777"/>
    </source>
</evidence>
<feature type="domain" description="Carbohydrate kinase PfkB" evidence="6">
    <location>
        <begin position="3"/>
        <end position="286"/>
    </location>
</feature>
<keyword evidence="2" id="KW-0808">Transferase</keyword>
<protein>
    <submittedName>
        <fullName evidence="7">Fructokinase</fullName>
    </submittedName>
</protein>
<dbReference type="InterPro" id="IPR011611">
    <property type="entry name" value="PfkB_dom"/>
</dbReference>
<evidence type="ECO:0000259" key="6">
    <source>
        <dbReference type="Pfam" id="PF00294"/>
    </source>
</evidence>
<evidence type="ECO:0000313" key="7">
    <source>
        <dbReference type="EMBL" id="BBE30734.1"/>
    </source>
</evidence>
<dbReference type="SUPFAM" id="SSF53613">
    <property type="entry name" value="Ribokinase-like"/>
    <property type="match status" value="1"/>
</dbReference>
<organism evidence="7 8">
    <name type="scientific">Tepiditoga spiralis</name>
    <dbReference type="NCBI Taxonomy" id="2108365"/>
    <lineage>
        <taxon>Bacteria</taxon>
        <taxon>Thermotogati</taxon>
        <taxon>Thermotogota</taxon>
        <taxon>Thermotogae</taxon>
        <taxon>Petrotogales</taxon>
        <taxon>Petrotogaceae</taxon>
        <taxon>Tepiditoga</taxon>
    </lineage>
</organism>
<dbReference type="Gene3D" id="3.40.1190.30">
    <property type="match status" value="1"/>
</dbReference>
<evidence type="ECO:0000256" key="2">
    <source>
        <dbReference type="ARBA" id="ARBA00022679"/>
    </source>
</evidence>
<dbReference type="InterPro" id="IPR002139">
    <property type="entry name" value="Ribo/fructo_kinase"/>
</dbReference>
<dbReference type="GO" id="GO:0005524">
    <property type="term" value="F:ATP binding"/>
    <property type="evidence" value="ECO:0007669"/>
    <property type="project" value="UniProtKB-KW"/>
</dbReference>
<dbReference type="GO" id="GO:0006000">
    <property type="term" value="P:fructose metabolic process"/>
    <property type="evidence" value="ECO:0007669"/>
    <property type="project" value="UniProtKB-ARBA"/>
</dbReference>
<keyword evidence="5" id="KW-0067">ATP-binding</keyword>
<evidence type="ECO:0000313" key="8">
    <source>
        <dbReference type="Proteomes" id="UP000516361"/>
    </source>
</evidence>
<reference evidence="7 8" key="1">
    <citation type="submission" date="2018-06" db="EMBL/GenBank/DDBJ databases">
        <title>Genome sequencing of Oceanotoga sp. sy52.</title>
        <authorList>
            <person name="Mori K."/>
        </authorList>
    </citation>
    <scope>NUCLEOTIDE SEQUENCE [LARGE SCALE GENOMIC DNA]</scope>
    <source>
        <strain evidence="8">sy52</strain>
    </source>
</reference>
<dbReference type="PRINTS" id="PR00990">
    <property type="entry name" value="RIBOKINASE"/>
</dbReference>
<comment type="similarity">
    <text evidence="1">Belongs to the carbohydrate kinase PfkB family.</text>
</comment>
<keyword evidence="4 7" id="KW-0418">Kinase</keyword>
<keyword evidence="8" id="KW-1185">Reference proteome</keyword>
<dbReference type="PANTHER" id="PTHR43085:SF1">
    <property type="entry name" value="PSEUDOURIDINE KINASE-RELATED"/>
    <property type="match status" value="1"/>
</dbReference>
<dbReference type="InterPro" id="IPR029056">
    <property type="entry name" value="Ribokinase-like"/>
</dbReference>
<dbReference type="PANTHER" id="PTHR43085">
    <property type="entry name" value="HEXOKINASE FAMILY MEMBER"/>
    <property type="match status" value="1"/>
</dbReference>
<dbReference type="PROSITE" id="PS00583">
    <property type="entry name" value="PFKB_KINASES_1"/>
    <property type="match status" value="1"/>
</dbReference>
<dbReference type="AlphaFoldDB" id="A0A7G1G6I0"/>
<proteinExistence type="inferred from homology"/>
<dbReference type="EMBL" id="AP018712">
    <property type="protein sequence ID" value="BBE30734.1"/>
    <property type="molecule type" value="Genomic_DNA"/>
</dbReference>